<dbReference type="Pfam" id="PF12796">
    <property type="entry name" value="Ank_2"/>
    <property type="match status" value="2"/>
</dbReference>
<keyword evidence="2 3" id="KW-0040">ANK repeat</keyword>
<gene>
    <name evidence="4" type="ORF">B0T14DRAFT_508611</name>
</gene>
<dbReference type="Proteomes" id="UP001175000">
    <property type="component" value="Unassembled WGS sequence"/>
</dbReference>
<dbReference type="PANTHER" id="PTHR24198">
    <property type="entry name" value="ANKYRIN REPEAT AND PROTEIN KINASE DOMAIN-CONTAINING PROTEIN"/>
    <property type="match status" value="1"/>
</dbReference>
<evidence type="ECO:0000256" key="1">
    <source>
        <dbReference type="ARBA" id="ARBA00022737"/>
    </source>
</evidence>
<organism evidence="4 5">
    <name type="scientific">Immersiella caudata</name>
    <dbReference type="NCBI Taxonomy" id="314043"/>
    <lineage>
        <taxon>Eukaryota</taxon>
        <taxon>Fungi</taxon>
        <taxon>Dikarya</taxon>
        <taxon>Ascomycota</taxon>
        <taxon>Pezizomycotina</taxon>
        <taxon>Sordariomycetes</taxon>
        <taxon>Sordariomycetidae</taxon>
        <taxon>Sordariales</taxon>
        <taxon>Lasiosphaeriaceae</taxon>
        <taxon>Immersiella</taxon>
    </lineage>
</organism>
<proteinExistence type="predicted"/>
<comment type="caution">
    <text evidence="4">The sequence shown here is derived from an EMBL/GenBank/DDBJ whole genome shotgun (WGS) entry which is preliminary data.</text>
</comment>
<name>A0AA39X218_9PEZI</name>
<dbReference type="InterPro" id="IPR036770">
    <property type="entry name" value="Ankyrin_rpt-contain_sf"/>
</dbReference>
<dbReference type="EMBL" id="JAULSU010000002">
    <property type="protein sequence ID" value="KAK0625810.1"/>
    <property type="molecule type" value="Genomic_DNA"/>
</dbReference>
<evidence type="ECO:0000256" key="2">
    <source>
        <dbReference type="ARBA" id="ARBA00023043"/>
    </source>
</evidence>
<evidence type="ECO:0000313" key="4">
    <source>
        <dbReference type="EMBL" id="KAK0625810.1"/>
    </source>
</evidence>
<dbReference type="Gene3D" id="1.25.40.20">
    <property type="entry name" value="Ankyrin repeat-containing domain"/>
    <property type="match status" value="3"/>
</dbReference>
<dbReference type="InterPro" id="IPR002110">
    <property type="entry name" value="Ankyrin_rpt"/>
</dbReference>
<dbReference type="AlphaFoldDB" id="A0AA39X218"/>
<dbReference type="PROSITE" id="PS50297">
    <property type="entry name" value="ANK_REP_REGION"/>
    <property type="match status" value="2"/>
</dbReference>
<dbReference type="SMART" id="SM00248">
    <property type="entry name" value="ANK"/>
    <property type="match status" value="8"/>
</dbReference>
<sequence>MDDQEFINRYLEPYLTNGNRECLTELLPIWTPELDEFKLIGLALHRAIHGRDEVTIRMILEAGIEPTIRDDQHPNYTLLLSASEVGLVDTCRLIWQLVGPAGRANSTKHEVVDTCLSVAAENGHTNLVAFFLDIWSGWSSVETTFALTKAVRDWHEDVVDLLLTRVSFTADALQRALEASIYDRVTWIFGGRDTDDQHLQQHRIVTKLLDAGANPNELLYGKPILHSAIWEVHHEPGRLHHQCVDRIGAVRALLEKGAEPNAQDNEGKTALHILFRQSGASVPALRLLLEHGASPEVGDQEGEASLHAVAYSGDLERLQLCLAHCPDPGAALRLRTRAPHGKSLLHYAAAGGQEGIVDFLLRSGLDVNSTNGNGWTPLLCALTPTDNKWPSTACRAARLLLDHGADAKFVSEEGWSPLHALVSQVVHLRSSFGNERGEDIVPLARELIARGASLDAEAAAIRSNGVTQEQLSGKWGSRMGKLCNDVPVKATDLKALPNAEPDTTPLMWAYRVGAMGIFDAIMEHWASTESAEEKD</sequence>
<dbReference type="PANTHER" id="PTHR24198:SF165">
    <property type="entry name" value="ANKYRIN REPEAT-CONTAINING PROTEIN-RELATED"/>
    <property type="match status" value="1"/>
</dbReference>
<keyword evidence="5" id="KW-1185">Reference proteome</keyword>
<dbReference type="SUPFAM" id="SSF48403">
    <property type="entry name" value="Ankyrin repeat"/>
    <property type="match status" value="2"/>
</dbReference>
<feature type="repeat" description="ANK" evidence="3">
    <location>
        <begin position="340"/>
        <end position="372"/>
    </location>
</feature>
<evidence type="ECO:0000256" key="3">
    <source>
        <dbReference type="PROSITE-ProRule" id="PRU00023"/>
    </source>
</evidence>
<dbReference type="PROSITE" id="PS50088">
    <property type="entry name" value="ANK_REPEAT"/>
    <property type="match status" value="2"/>
</dbReference>
<reference evidence="4" key="1">
    <citation type="submission" date="2023-06" db="EMBL/GenBank/DDBJ databases">
        <title>Genome-scale phylogeny and comparative genomics of the fungal order Sordariales.</title>
        <authorList>
            <consortium name="Lawrence Berkeley National Laboratory"/>
            <person name="Hensen N."/>
            <person name="Bonometti L."/>
            <person name="Westerberg I."/>
            <person name="Brannstrom I.O."/>
            <person name="Guillou S."/>
            <person name="Cros-Aarteil S."/>
            <person name="Calhoun S."/>
            <person name="Haridas S."/>
            <person name="Kuo A."/>
            <person name="Mondo S."/>
            <person name="Pangilinan J."/>
            <person name="Riley R."/>
            <person name="Labutti K."/>
            <person name="Andreopoulos B."/>
            <person name="Lipzen A."/>
            <person name="Chen C."/>
            <person name="Yanf M."/>
            <person name="Daum C."/>
            <person name="Ng V."/>
            <person name="Clum A."/>
            <person name="Steindorff A."/>
            <person name="Ohm R."/>
            <person name="Martin F."/>
            <person name="Silar P."/>
            <person name="Natvig D."/>
            <person name="Lalanne C."/>
            <person name="Gautier V."/>
            <person name="Ament-Velasquez S.L."/>
            <person name="Kruys A."/>
            <person name="Hutchinson M.I."/>
            <person name="Powell A.J."/>
            <person name="Barry K."/>
            <person name="Miller A.N."/>
            <person name="Grigoriev I.V."/>
            <person name="Debuchy R."/>
            <person name="Gladieux P."/>
            <person name="Thoren M.H."/>
            <person name="Johannesson H."/>
        </authorList>
    </citation>
    <scope>NUCLEOTIDE SEQUENCE</scope>
    <source>
        <strain evidence="4">CBS 606.72</strain>
    </source>
</reference>
<evidence type="ECO:0000313" key="5">
    <source>
        <dbReference type="Proteomes" id="UP001175000"/>
    </source>
</evidence>
<accession>A0AA39X218</accession>
<protein>
    <submittedName>
        <fullName evidence="4">Ankyrin repeat-containing domain protein</fullName>
    </submittedName>
</protein>
<keyword evidence="1" id="KW-0677">Repeat</keyword>
<feature type="repeat" description="ANK" evidence="3">
    <location>
        <begin position="266"/>
        <end position="300"/>
    </location>
</feature>